<keyword evidence="3 9" id="KW-0813">Transport</keyword>
<sequence>MFTHFFIDRPILSAVISILIVLAGAVSMSVSPIEQYPDMAPPQVTIDARYPGATAEVIANNVAAPIEAQLNGLDNLLYFYSTSSSSGNVQITVVFNQGSNSDINQVNVQNRLSQAMPQLPQVVVEQGITVDKKSPSIMMVVSVYSPDERYDAAYIANYTNLYVLEELKRVPGANRAKAFGLPDIAMRVWLQPDRMAQLGITVNEVSNAIRSQNQTFGIGQLGAPPVPPSVEQQYVVTAQGLLIKPEEFENIIVRTAKEGSAIVRIKDIGRVELSQRDYSMPSRMNGKTSTTIGVYQQPGANAVETAEGVRKKMEELKAKFPTGLDYKIVLDTSQFTLYSIDKVVHTFFEAVVLVVLVVFVFLQSLRATVIPILAVPVSIVGTFVGMYLFGFSVNMLTMFGMILAIGLVVDDAIVVVENVETNITKKGLTPLAAAKEAMTEIAGALISIVLVLLAVFLPVAFLGGMTGLLYKQFAITIAISMVISGIMALTLSPALAAIIIKAHHGKKNRFFQAFENGFTSLQRGFLGGVARVIQLWPVSLIMFGAVVIGILVMFRILPASFVPDEDQGYFFVLAQVSDTASMNVTSRFSQELEQILLGDPAVQDVGTVNGYSFVDNQQNNSAALMFALLKPFEERKDPSLLSFDTLKRLNAQFATLKDGKAFAVNPPSIPGLGTTGGFEFYIQNRGSGDPRATDAALKAFLAQARARKELQAVNTTFSANSQQLFVDLDRNKAEVLGVHVADVFNTMQAYFGSQVAGQFAQFSRVWFVIIQADANYRANPEDFNKVFVRSSSGANVPLSALITTRYIVSPKLVTRFNAFPAVKITGSQAPGYSSGDAIRVMEEVAHETLPGDFAYSWAGQALEEKGAGGTSSSAFIFGLIVVFLLLAAQFEKWTLPIAVVLTVPFAVLGALLLTWLLGLENDVYFQVGLVTLVGLSAKNAILICEFAIERVRHGMPAREAAIEAAGLRLRAIVMTSFAFILGCVPLAIATGPGANSLRAIGTGVIGGMLASTLIAIFFVPLFFWLLESMSAKFASKKERGDGQDNKDESVLVPVPAPAHVSEEEPPIKRVDK</sequence>
<evidence type="ECO:0000256" key="6">
    <source>
        <dbReference type="ARBA" id="ARBA00022692"/>
    </source>
</evidence>
<dbReference type="OrthoDB" id="9176627at2"/>
<dbReference type="PANTHER" id="PTHR32063:SF13">
    <property type="entry name" value="MULTIDRUG EFFLUX PUMP SUBUNIT ACRB-RELATED"/>
    <property type="match status" value="1"/>
</dbReference>
<evidence type="ECO:0000256" key="3">
    <source>
        <dbReference type="ARBA" id="ARBA00022448"/>
    </source>
</evidence>
<feature type="transmembrane region" description="Helical" evidence="9">
    <location>
        <begin position="895"/>
        <end position="917"/>
    </location>
</feature>
<evidence type="ECO:0000256" key="1">
    <source>
        <dbReference type="ARBA" id="ARBA00004429"/>
    </source>
</evidence>
<feature type="transmembrane region" description="Helical" evidence="9">
    <location>
        <begin position="870"/>
        <end position="888"/>
    </location>
</feature>
<comment type="similarity">
    <text evidence="2 9">Belongs to the resistance-nodulation-cell division (RND) (TC 2.A.6) family.</text>
</comment>
<dbReference type="FunFam" id="1.20.1640.10:FF:000001">
    <property type="entry name" value="Efflux pump membrane transporter"/>
    <property type="match status" value="1"/>
</dbReference>
<dbReference type="InterPro" id="IPR004764">
    <property type="entry name" value="MdtF-like"/>
</dbReference>
<dbReference type="AlphaFoldDB" id="A0A5D3YHH0"/>
<feature type="transmembrane region" description="Helical" evidence="9">
    <location>
        <begin position="395"/>
        <end position="416"/>
    </location>
</feature>
<evidence type="ECO:0000256" key="8">
    <source>
        <dbReference type="ARBA" id="ARBA00023136"/>
    </source>
</evidence>
<protein>
    <recommendedName>
        <fullName evidence="9">Efflux pump membrane transporter</fullName>
    </recommendedName>
</protein>
<dbReference type="FunFam" id="3.30.70.1430:FF:000001">
    <property type="entry name" value="Efflux pump membrane transporter"/>
    <property type="match status" value="1"/>
</dbReference>
<proteinExistence type="inferred from homology"/>
<comment type="caution">
    <text evidence="9">Lacks conserved residue(s) required for the propagation of feature annotation.</text>
</comment>
<dbReference type="PANTHER" id="PTHR32063">
    <property type="match status" value="1"/>
</dbReference>
<dbReference type="Gene3D" id="3.30.70.1430">
    <property type="entry name" value="Multidrug efflux transporter AcrB pore domain"/>
    <property type="match status" value="2"/>
</dbReference>
<accession>A0A5D3YHH0</accession>
<feature type="transmembrane region" description="Helical" evidence="9">
    <location>
        <begin position="437"/>
        <end position="461"/>
    </location>
</feature>
<dbReference type="SUPFAM" id="SSF82693">
    <property type="entry name" value="Multidrug efflux transporter AcrB pore domain, PN1, PN2, PC1 and PC2 subdomains"/>
    <property type="match status" value="3"/>
</dbReference>
<dbReference type="SUPFAM" id="SSF82714">
    <property type="entry name" value="Multidrug efflux transporter AcrB TolC docking domain, DN and DC subdomains"/>
    <property type="match status" value="2"/>
</dbReference>
<feature type="transmembrane region" description="Helical" evidence="9">
    <location>
        <begin position="969"/>
        <end position="988"/>
    </location>
</feature>
<dbReference type="SUPFAM" id="SSF82866">
    <property type="entry name" value="Multidrug efflux transporter AcrB transmembrane domain"/>
    <property type="match status" value="2"/>
</dbReference>
<dbReference type="Gene3D" id="3.30.2090.10">
    <property type="entry name" value="Multidrug efflux transporter AcrB TolC docking domain, DN and DC subdomains"/>
    <property type="match status" value="2"/>
</dbReference>
<evidence type="ECO:0000256" key="10">
    <source>
        <dbReference type="SAM" id="MobiDB-lite"/>
    </source>
</evidence>
<evidence type="ECO:0000256" key="7">
    <source>
        <dbReference type="ARBA" id="ARBA00022989"/>
    </source>
</evidence>
<dbReference type="NCBIfam" id="TIGR00915">
    <property type="entry name" value="2A0602"/>
    <property type="match status" value="1"/>
</dbReference>
<dbReference type="GO" id="GO:0005886">
    <property type="term" value="C:plasma membrane"/>
    <property type="evidence" value="ECO:0007669"/>
    <property type="project" value="UniProtKB-SubCell"/>
</dbReference>
<evidence type="ECO:0000256" key="5">
    <source>
        <dbReference type="ARBA" id="ARBA00022519"/>
    </source>
</evidence>
<dbReference type="InterPro" id="IPR027463">
    <property type="entry name" value="AcrB_DN_DC_subdom"/>
</dbReference>
<feature type="transmembrane region" description="Helical" evidence="9">
    <location>
        <begin position="343"/>
        <end position="362"/>
    </location>
</feature>
<evidence type="ECO:0000256" key="2">
    <source>
        <dbReference type="ARBA" id="ARBA00010942"/>
    </source>
</evidence>
<feature type="transmembrane region" description="Helical" evidence="9">
    <location>
        <begin position="369"/>
        <end position="389"/>
    </location>
</feature>
<keyword evidence="8 9" id="KW-0472">Membrane</keyword>
<evidence type="ECO:0000313" key="11">
    <source>
        <dbReference type="EMBL" id="TYP91585.1"/>
    </source>
</evidence>
<dbReference type="Gene3D" id="3.30.70.1320">
    <property type="entry name" value="Multidrug efflux transporter AcrB pore domain like"/>
    <property type="match status" value="1"/>
</dbReference>
<keyword evidence="7 9" id="KW-1133">Transmembrane helix</keyword>
<comment type="caution">
    <text evidence="11">The sequence shown here is derived from an EMBL/GenBank/DDBJ whole genome shotgun (WGS) entry which is preliminary data.</text>
</comment>
<evidence type="ECO:0000256" key="4">
    <source>
        <dbReference type="ARBA" id="ARBA00022475"/>
    </source>
</evidence>
<dbReference type="RefSeq" id="WP_082110398.1">
    <property type="nucleotide sequence ID" value="NZ_CP011451.1"/>
</dbReference>
<gene>
    <name evidence="11" type="ORF">BCL69_100813</name>
</gene>
<dbReference type="GO" id="GO:0042910">
    <property type="term" value="F:xenobiotic transmembrane transporter activity"/>
    <property type="evidence" value="ECO:0007669"/>
    <property type="project" value="TreeGrafter"/>
</dbReference>
<organism evidence="11 12">
    <name type="scientific">Nitrosomonas communis</name>
    <dbReference type="NCBI Taxonomy" id="44574"/>
    <lineage>
        <taxon>Bacteria</taxon>
        <taxon>Pseudomonadati</taxon>
        <taxon>Pseudomonadota</taxon>
        <taxon>Betaproteobacteria</taxon>
        <taxon>Nitrosomonadales</taxon>
        <taxon>Nitrosomonadaceae</taxon>
        <taxon>Nitrosomonas</taxon>
    </lineage>
</organism>
<feature type="compositionally biased region" description="Basic and acidic residues" evidence="10">
    <location>
        <begin position="1060"/>
        <end position="1072"/>
    </location>
</feature>
<feature type="transmembrane region" description="Helical" evidence="9">
    <location>
        <begin position="535"/>
        <end position="557"/>
    </location>
</feature>
<dbReference type="Proteomes" id="UP000324176">
    <property type="component" value="Unassembled WGS sequence"/>
</dbReference>
<feature type="transmembrane region" description="Helical" evidence="9">
    <location>
        <begin position="473"/>
        <end position="500"/>
    </location>
</feature>
<feature type="transmembrane region" description="Helical" evidence="9">
    <location>
        <begin position="923"/>
        <end position="948"/>
    </location>
</feature>
<dbReference type="Gene3D" id="1.20.1640.10">
    <property type="entry name" value="Multidrug efflux transporter AcrB transmembrane domain"/>
    <property type="match status" value="2"/>
</dbReference>
<dbReference type="InterPro" id="IPR001036">
    <property type="entry name" value="Acrflvin-R"/>
</dbReference>
<dbReference type="PRINTS" id="PR00702">
    <property type="entry name" value="ACRIFLAVINRP"/>
</dbReference>
<feature type="region of interest" description="Disordered" evidence="10">
    <location>
        <begin position="1036"/>
        <end position="1072"/>
    </location>
</feature>
<feature type="compositionally biased region" description="Basic and acidic residues" evidence="10">
    <location>
        <begin position="1036"/>
        <end position="1049"/>
    </location>
</feature>
<comment type="subcellular location">
    <subcellularLocation>
        <location evidence="1 9">Cell inner membrane</location>
        <topology evidence="1 9">Multi-pass membrane protein</topology>
    </subcellularLocation>
</comment>
<keyword evidence="5 9" id="KW-0997">Cell inner membrane</keyword>
<reference evidence="11 12" key="1">
    <citation type="submission" date="2019-07" db="EMBL/GenBank/DDBJ databases">
        <title>Active sludge and wastewater microbial communities from Klosterneuburg, Austria.</title>
        <authorList>
            <person name="Wagner M."/>
        </authorList>
    </citation>
    <scope>NUCLEOTIDE SEQUENCE [LARGE SCALE GENOMIC DNA]</scope>
    <source>
        <strain evidence="11 12">Nm2</strain>
    </source>
</reference>
<keyword evidence="6 9" id="KW-0812">Transmembrane</keyword>
<dbReference type="GO" id="GO:0015562">
    <property type="term" value="F:efflux transmembrane transporter activity"/>
    <property type="evidence" value="ECO:0007669"/>
    <property type="project" value="InterPro"/>
</dbReference>
<evidence type="ECO:0000256" key="9">
    <source>
        <dbReference type="RuleBase" id="RU364070"/>
    </source>
</evidence>
<keyword evidence="4" id="KW-1003">Cell membrane</keyword>
<dbReference type="NCBIfam" id="NF000282">
    <property type="entry name" value="RND_permease_1"/>
    <property type="match status" value="1"/>
</dbReference>
<dbReference type="Gene3D" id="3.30.70.1440">
    <property type="entry name" value="Multidrug efflux transporter AcrB pore domain"/>
    <property type="match status" value="1"/>
</dbReference>
<feature type="transmembrane region" description="Helical" evidence="9">
    <location>
        <begin position="1000"/>
        <end position="1026"/>
    </location>
</feature>
<dbReference type="EMBL" id="VNHT01000008">
    <property type="protein sequence ID" value="TYP91585.1"/>
    <property type="molecule type" value="Genomic_DNA"/>
</dbReference>
<name>A0A5D3YHH0_9PROT</name>
<dbReference type="GO" id="GO:0009636">
    <property type="term" value="P:response to toxic substance"/>
    <property type="evidence" value="ECO:0007669"/>
    <property type="project" value="UniProtKB-ARBA"/>
</dbReference>
<evidence type="ECO:0000313" key="12">
    <source>
        <dbReference type="Proteomes" id="UP000324176"/>
    </source>
</evidence>
<dbReference type="Pfam" id="PF00873">
    <property type="entry name" value="ACR_tran"/>
    <property type="match status" value="1"/>
</dbReference>